<feature type="transmembrane region" description="Helical" evidence="6">
    <location>
        <begin position="287"/>
        <end position="306"/>
    </location>
</feature>
<feature type="transmembrane region" description="Helical" evidence="6">
    <location>
        <begin position="348"/>
        <end position="369"/>
    </location>
</feature>
<feature type="transmembrane region" description="Helical" evidence="6">
    <location>
        <begin position="21"/>
        <end position="44"/>
    </location>
</feature>
<dbReference type="InterPro" id="IPR050189">
    <property type="entry name" value="MFS_Efflux_Transporters"/>
</dbReference>
<evidence type="ECO:0000256" key="1">
    <source>
        <dbReference type="ARBA" id="ARBA00004651"/>
    </source>
</evidence>
<feature type="transmembrane region" description="Helical" evidence="6">
    <location>
        <begin position="88"/>
        <end position="106"/>
    </location>
</feature>
<feature type="transmembrane region" description="Helical" evidence="6">
    <location>
        <begin position="147"/>
        <end position="172"/>
    </location>
</feature>
<dbReference type="SUPFAM" id="SSF103473">
    <property type="entry name" value="MFS general substrate transporter"/>
    <property type="match status" value="1"/>
</dbReference>
<evidence type="ECO:0000313" key="9">
    <source>
        <dbReference type="Proteomes" id="UP000008460"/>
    </source>
</evidence>
<evidence type="ECO:0000256" key="4">
    <source>
        <dbReference type="ARBA" id="ARBA00022989"/>
    </source>
</evidence>
<dbReference type="PANTHER" id="PTHR43124:SF3">
    <property type="entry name" value="CHLORAMPHENICOL EFFLUX PUMP RV0191"/>
    <property type="match status" value="1"/>
</dbReference>
<dbReference type="PANTHER" id="PTHR43124">
    <property type="entry name" value="PURINE EFFLUX PUMP PBUE"/>
    <property type="match status" value="1"/>
</dbReference>
<dbReference type="Gene3D" id="1.20.1250.20">
    <property type="entry name" value="MFS general substrate transporter like domains"/>
    <property type="match status" value="1"/>
</dbReference>
<dbReference type="Pfam" id="PF07690">
    <property type="entry name" value="MFS_1"/>
    <property type="match status" value="2"/>
</dbReference>
<dbReference type="Proteomes" id="UP000008460">
    <property type="component" value="Chromosome"/>
</dbReference>
<evidence type="ECO:0000256" key="5">
    <source>
        <dbReference type="ARBA" id="ARBA00023136"/>
    </source>
</evidence>
<dbReference type="GO" id="GO:0022857">
    <property type="term" value="F:transmembrane transporter activity"/>
    <property type="evidence" value="ECO:0007669"/>
    <property type="project" value="InterPro"/>
</dbReference>
<dbReference type="InterPro" id="IPR005829">
    <property type="entry name" value="Sugar_transporter_CS"/>
</dbReference>
<feature type="transmembrane region" description="Helical" evidence="6">
    <location>
        <begin position="112"/>
        <end position="135"/>
    </location>
</feature>
<evidence type="ECO:0000259" key="7">
    <source>
        <dbReference type="PROSITE" id="PS50850"/>
    </source>
</evidence>
<accession>F4GYJ5</accession>
<dbReference type="CDD" id="cd17473">
    <property type="entry name" value="MFS_arabinose_efflux_permease_like"/>
    <property type="match status" value="1"/>
</dbReference>
<dbReference type="RefSeq" id="WP_013772138.1">
    <property type="nucleotide sequence ID" value="NC_015514.1"/>
</dbReference>
<dbReference type="AlphaFoldDB" id="F4GYJ5"/>
<feature type="transmembrane region" description="Helical" evidence="6">
    <location>
        <begin position="312"/>
        <end position="336"/>
    </location>
</feature>
<proteinExistence type="predicted"/>
<feature type="domain" description="Major facilitator superfamily (MFS) profile" evidence="7">
    <location>
        <begin position="19"/>
        <end position="398"/>
    </location>
</feature>
<comment type="subcellular location">
    <subcellularLocation>
        <location evidence="1">Cell membrane</location>
        <topology evidence="1">Multi-pass membrane protein</topology>
    </subcellularLocation>
</comment>
<dbReference type="GO" id="GO:0005886">
    <property type="term" value="C:plasma membrane"/>
    <property type="evidence" value="ECO:0007669"/>
    <property type="project" value="UniProtKB-SubCell"/>
</dbReference>
<keyword evidence="3 6" id="KW-0812">Transmembrane</keyword>
<keyword evidence="5 6" id="KW-0472">Membrane</keyword>
<feature type="transmembrane region" description="Helical" evidence="6">
    <location>
        <begin position="221"/>
        <end position="247"/>
    </location>
</feature>
<protein>
    <submittedName>
        <fullName evidence="8">Major facilitator superfamily MFS_1</fullName>
    </submittedName>
</protein>
<dbReference type="KEGG" id="cfi:Celf_2993"/>
<feature type="transmembrane region" description="Helical" evidence="6">
    <location>
        <begin position="56"/>
        <end position="76"/>
    </location>
</feature>
<reference evidence="8 9" key="1">
    <citation type="submission" date="2011-04" db="EMBL/GenBank/DDBJ databases">
        <title>Complete sequence of Cellulomonas fimi ATCC 484.</title>
        <authorList>
            <consortium name="US DOE Joint Genome Institute"/>
            <person name="Lucas S."/>
            <person name="Han J."/>
            <person name="Lapidus A."/>
            <person name="Cheng J.-F."/>
            <person name="Goodwin L."/>
            <person name="Pitluck S."/>
            <person name="Peters L."/>
            <person name="Chertkov O."/>
            <person name="Detter J.C."/>
            <person name="Han C."/>
            <person name="Tapia R."/>
            <person name="Land M."/>
            <person name="Hauser L."/>
            <person name="Kyrpides N."/>
            <person name="Ivanova N."/>
            <person name="Ovchinnikova G."/>
            <person name="Pagani I."/>
            <person name="Mead D."/>
            <person name="Brumm P."/>
            <person name="Woyke T."/>
        </authorList>
    </citation>
    <scope>NUCLEOTIDE SEQUENCE [LARGE SCALE GENOMIC DNA]</scope>
    <source>
        <strain evidence="9">ATCC 484 / DSM 20113 / JCM 1341 / NBRC 15513 / NCIMB 8980 / NCTC 7547</strain>
    </source>
</reference>
<feature type="transmembrane region" description="Helical" evidence="6">
    <location>
        <begin position="178"/>
        <end position="196"/>
    </location>
</feature>
<keyword evidence="4 6" id="KW-1133">Transmembrane helix</keyword>
<dbReference type="InterPro" id="IPR011701">
    <property type="entry name" value="MFS"/>
</dbReference>
<sequence length="403" mass="41414">MTNSSITLTPTVRRAGVWQAVLLLAGSCMPVLGSVLLTPILPQLSEEFAAVPGADVLVPMVVAVPALVIALFAPFAGQIVDRLGRKTLLVVAMFAYALAGTAPVWLDDLHAILASRVLVGVCEAAIMTVCTTLIIDYFHEEKRRNTYLGLQTVVTTLAATVFIAVGGALGVSGWHTPFWVYAVGAIIAVPMIVSLWEPSPDAAPEAEAADRSRARVPWRELAFPLVVTLFGGFTFYVLIIEISYLLVGAGVAVSDTRTIGAVAAVASLATACGALAFARVSAFPKRALLSIAFGLQAIGLGAVWAVPGVAGVVVGAIIASAGSGLLLPSLVTWALSNVRFDERGRSTGLWQSAFFGGQFLTPLVMGALAAAVGGLTAAVGCVAVAAAVVGVLVVLPSRGGGQQ</sequence>
<dbReference type="EMBL" id="CP002666">
    <property type="protein sequence ID" value="AEE47112.1"/>
    <property type="molecule type" value="Genomic_DNA"/>
</dbReference>
<dbReference type="PROSITE" id="PS00216">
    <property type="entry name" value="SUGAR_TRANSPORT_1"/>
    <property type="match status" value="1"/>
</dbReference>
<evidence type="ECO:0000256" key="3">
    <source>
        <dbReference type="ARBA" id="ARBA00022692"/>
    </source>
</evidence>
<dbReference type="STRING" id="590998.Celf_2993"/>
<evidence type="ECO:0000256" key="2">
    <source>
        <dbReference type="ARBA" id="ARBA00022475"/>
    </source>
</evidence>
<dbReference type="InterPro" id="IPR020846">
    <property type="entry name" value="MFS_dom"/>
</dbReference>
<dbReference type="HOGENOM" id="CLU_001265_10_6_11"/>
<keyword evidence="2" id="KW-1003">Cell membrane</keyword>
<gene>
    <name evidence="8" type="ordered locus">Celf_2993</name>
</gene>
<dbReference type="InterPro" id="IPR036259">
    <property type="entry name" value="MFS_trans_sf"/>
</dbReference>
<dbReference type="PROSITE" id="PS50850">
    <property type="entry name" value="MFS"/>
    <property type="match status" value="1"/>
</dbReference>
<evidence type="ECO:0000313" key="8">
    <source>
        <dbReference type="EMBL" id="AEE47112.1"/>
    </source>
</evidence>
<evidence type="ECO:0000256" key="6">
    <source>
        <dbReference type="SAM" id="Phobius"/>
    </source>
</evidence>
<keyword evidence="9" id="KW-1185">Reference proteome</keyword>
<feature type="transmembrane region" description="Helical" evidence="6">
    <location>
        <begin position="259"/>
        <end position="280"/>
    </location>
</feature>
<feature type="transmembrane region" description="Helical" evidence="6">
    <location>
        <begin position="375"/>
        <end position="395"/>
    </location>
</feature>
<name>F4GYJ5_CELFA</name>
<dbReference type="eggNOG" id="COG2814">
    <property type="taxonomic scope" value="Bacteria"/>
</dbReference>
<organism evidence="8 9">
    <name type="scientific">Cellulomonas fimi (strain ATCC 484 / DSM 20113 / JCM 1341 / CCUG 24087 / LMG 16345 / NBRC 15513 / NCIMB 8980 / NCTC 7547 / NRS-133)</name>
    <dbReference type="NCBI Taxonomy" id="590998"/>
    <lineage>
        <taxon>Bacteria</taxon>
        <taxon>Bacillati</taxon>
        <taxon>Actinomycetota</taxon>
        <taxon>Actinomycetes</taxon>
        <taxon>Micrococcales</taxon>
        <taxon>Cellulomonadaceae</taxon>
        <taxon>Cellulomonas</taxon>
    </lineage>
</organism>